<dbReference type="InterPro" id="IPR027359">
    <property type="entry name" value="Volt_channel_dom_sf"/>
</dbReference>
<feature type="transmembrane region" description="Helical" evidence="13">
    <location>
        <begin position="31"/>
        <end position="52"/>
    </location>
</feature>
<feature type="transmembrane region" description="Helical" evidence="13">
    <location>
        <begin position="189"/>
        <end position="208"/>
    </location>
</feature>
<keyword evidence="10 13" id="KW-0472">Membrane</keyword>
<evidence type="ECO:0000256" key="3">
    <source>
        <dbReference type="ARBA" id="ARBA00022538"/>
    </source>
</evidence>
<dbReference type="SUPFAM" id="SSF81324">
    <property type="entry name" value="Voltage-gated potassium channels"/>
    <property type="match status" value="1"/>
</dbReference>
<dbReference type="GO" id="GO:0001508">
    <property type="term" value="P:action potential"/>
    <property type="evidence" value="ECO:0007669"/>
    <property type="project" value="TreeGrafter"/>
</dbReference>
<keyword evidence="11" id="KW-0407">Ion channel</keyword>
<evidence type="ECO:0000313" key="16">
    <source>
        <dbReference type="EnsemblMetazoa" id="CapteP210843"/>
    </source>
</evidence>
<evidence type="ECO:0000256" key="7">
    <source>
        <dbReference type="ARBA" id="ARBA00022958"/>
    </source>
</evidence>
<keyword evidence="6" id="KW-0851">Voltage-gated channel</keyword>
<evidence type="ECO:0000259" key="14">
    <source>
        <dbReference type="Pfam" id="PF00520"/>
    </source>
</evidence>
<feature type="transmembrane region" description="Helical" evidence="13">
    <location>
        <begin position="244"/>
        <end position="265"/>
    </location>
</feature>
<dbReference type="STRING" id="283909.R7U1Y0"/>
<evidence type="ECO:0000256" key="6">
    <source>
        <dbReference type="ARBA" id="ARBA00022882"/>
    </source>
</evidence>
<dbReference type="Gene3D" id="1.10.287.70">
    <property type="match status" value="1"/>
</dbReference>
<protein>
    <recommendedName>
        <fullName evidence="14">Ion transport domain-containing protein</fullName>
    </recommendedName>
</protein>
<evidence type="ECO:0000256" key="11">
    <source>
        <dbReference type="ARBA" id="ARBA00023303"/>
    </source>
</evidence>
<reference evidence="16" key="3">
    <citation type="submission" date="2015-06" db="UniProtKB">
        <authorList>
            <consortium name="EnsemblMetazoa"/>
        </authorList>
    </citation>
    <scope>IDENTIFICATION</scope>
</reference>
<feature type="transmembrane region" description="Helical" evidence="13">
    <location>
        <begin position="85"/>
        <end position="106"/>
    </location>
</feature>
<evidence type="ECO:0000256" key="13">
    <source>
        <dbReference type="SAM" id="Phobius"/>
    </source>
</evidence>
<evidence type="ECO:0000256" key="1">
    <source>
        <dbReference type="ARBA" id="ARBA00004141"/>
    </source>
</evidence>
<evidence type="ECO:0000256" key="10">
    <source>
        <dbReference type="ARBA" id="ARBA00023136"/>
    </source>
</evidence>
<dbReference type="OrthoDB" id="415460at2759"/>
<dbReference type="Proteomes" id="UP000014760">
    <property type="component" value="Unassembled WGS sequence"/>
</dbReference>
<organism evidence="15">
    <name type="scientific">Capitella teleta</name>
    <name type="common">Polychaete worm</name>
    <dbReference type="NCBI Taxonomy" id="283909"/>
    <lineage>
        <taxon>Eukaryota</taxon>
        <taxon>Metazoa</taxon>
        <taxon>Spiralia</taxon>
        <taxon>Lophotrochozoa</taxon>
        <taxon>Annelida</taxon>
        <taxon>Polychaeta</taxon>
        <taxon>Sedentaria</taxon>
        <taxon>Scolecida</taxon>
        <taxon>Capitellidae</taxon>
        <taxon>Capitella</taxon>
    </lineage>
</organism>
<proteinExistence type="predicted"/>
<comment type="subcellular location">
    <subcellularLocation>
        <location evidence="1">Membrane</location>
        <topology evidence="1">Multi-pass membrane protein</topology>
    </subcellularLocation>
</comment>
<keyword evidence="8 13" id="KW-1133">Transmembrane helix</keyword>
<dbReference type="InterPro" id="IPR005821">
    <property type="entry name" value="Ion_trans_dom"/>
</dbReference>
<accession>R7U1Y0</accession>
<dbReference type="GO" id="GO:0008076">
    <property type="term" value="C:voltage-gated potassium channel complex"/>
    <property type="evidence" value="ECO:0007669"/>
    <property type="project" value="InterPro"/>
</dbReference>
<gene>
    <name evidence="15" type="ORF">CAPTEDRAFT_210843</name>
</gene>
<sequence>MALLLGIIQIDQHLARISCASMFSCIGSSLLKIYSTFMCVLIPMFSVGFTIMRTLPQFKAHQLANETSSIAYNLADDDKEVLSDIYWLVEISVIGIFFLELFLRFLCWPAKCQFFSDLLNWADAAGIFLPLLRCLSLILPIQVLSDESRVTAVLTAFISFRLFRIFRIWRCFRAYRSLMLAIRYSVKDLFLSLGITFMLVVTFSLFHYAAKSGGDVTDTLWLSVITLTSVGYGDITPKQVLSKVLGAICLFATILIIVLPTASLVNNYATAVENLKLAAVLRKSQPIPPPSKEVPVDLNQPGTPMYPVLPPDSEHIPIVNQSTA</sequence>
<reference evidence="15 17" key="2">
    <citation type="journal article" date="2013" name="Nature">
        <title>Insights into bilaterian evolution from three spiralian genomes.</title>
        <authorList>
            <person name="Simakov O."/>
            <person name="Marletaz F."/>
            <person name="Cho S.J."/>
            <person name="Edsinger-Gonzales E."/>
            <person name="Havlak P."/>
            <person name="Hellsten U."/>
            <person name="Kuo D.H."/>
            <person name="Larsson T."/>
            <person name="Lv J."/>
            <person name="Arendt D."/>
            <person name="Savage R."/>
            <person name="Osoegawa K."/>
            <person name="de Jong P."/>
            <person name="Grimwood J."/>
            <person name="Chapman J.A."/>
            <person name="Shapiro H."/>
            <person name="Aerts A."/>
            <person name="Otillar R.P."/>
            <person name="Terry A.Y."/>
            <person name="Boore J.L."/>
            <person name="Grigoriev I.V."/>
            <person name="Lindberg D.R."/>
            <person name="Seaver E.C."/>
            <person name="Weisblat D.A."/>
            <person name="Putnam N.H."/>
            <person name="Rokhsar D.S."/>
        </authorList>
    </citation>
    <scope>NUCLEOTIDE SEQUENCE</scope>
    <source>
        <strain evidence="15 17">I ESC-2004</strain>
    </source>
</reference>
<evidence type="ECO:0000313" key="15">
    <source>
        <dbReference type="EMBL" id="ELT99857.1"/>
    </source>
</evidence>
<keyword evidence="17" id="KW-1185">Reference proteome</keyword>
<dbReference type="EMBL" id="KB306459">
    <property type="protein sequence ID" value="ELT99857.1"/>
    <property type="molecule type" value="Genomic_DNA"/>
</dbReference>
<dbReference type="InterPro" id="IPR028325">
    <property type="entry name" value="VG_K_chnl"/>
</dbReference>
<keyword evidence="3" id="KW-0633">Potassium transport</keyword>
<dbReference type="EMBL" id="AMQN01001898">
    <property type="status" value="NOT_ANNOTATED_CDS"/>
    <property type="molecule type" value="Genomic_DNA"/>
</dbReference>
<dbReference type="Pfam" id="PF00520">
    <property type="entry name" value="Ion_trans"/>
    <property type="match status" value="1"/>
</dbReference>
<feature type="transmembrane region" description="Helical" evidence="13">
    <location>
        <begin position="150"/>
        <end position="169"/>
    </location>
</feature>
<dbReference type="PANTHER" id="PTHR11537">
    <property type="entry name" value="VOLTAGE-GATED POTASSIUM CHANNEL"/>
    <property type="match status" value="1"/>
</dbReference>
<evidence type="ECO:0000256" key="12">
    <source>
        <dbReference type="SAM" id="MobiDB-lite"/>
    </source>
</evidence>
<evidence type="ECO:0000313" key="17">
    <source>
        <dbReference type="Proteomes" id="UP000014760"/>
    </source>
</evidence>
<keyword evidence="5" id="KW-0631">Potassium channel</keyword>
<feature type="transmembrane region" description="Helical" evidence="13">
    <location>
        <begin position="118"/>
        <end position="144"/>
    </location>
</feature>
<dbReference type="AlphaFoldDB" id="R7U1Y0"/>
<dbReference type="Gene3D" id="1.20.120.350">
    <property type="entry name" value="Voltage-gated potassium channels. Chain C"/>
    <property type="match status" value="1"/>
</dbReference>
<name>R7U1Y0_CAPTE</name>
<dbReference type="GO" id="GO:0005249">
    <property type="term" value="F:voltage-gated potassium channel activity"/>
    <property type="evidence" value="ECO:0007669"/>
    <property type="project" value="InterPro"/>
</dbReference>
<dbReference type="OMA" id="LAMLKWM"/>
<evidence type="ECO:0000256" key="2">
    <source>
        <dbReference type="ARBA" id="ARBA00022448"/>
    </source>
</evidence>
<evidence type="ECO:0000256" key="9">
    <source>
        <dbReference type="ARBA" id="ARBA00023065"/>
    </source>
</evidence>
<keyword evidence="4 13" id="KW-0812">Transmembrane</keyword>
<evidence type="ECO:0000256" key="8">
    <source>
        <dbReference type="ARBA" id="ARBA00022989"/>
    </source>
</evidence>
<feature type="region of interest" description="Disordered" evidence="12">
    <location>
        <begin position="290"/>
        <end position="324"/>
    </location>
</feature>
<reference evidence="17" key="1">
    <citation type="submission" date="2012-12" db="EMBL/GenBank/DDBJ databases">
        <authorList>
            <person name="Hellsten U."/>
            <person name="Grimwood J."/>
            <person name="Chapman J.A."/>
            <person name="Shapiro H."/>
            <person name="Aerts A."/>
            <person name="Otillar R.P."/>
            <person name="Terry A.Y."/>
            <person name="Boore J.L."/>
            <person name="Simakov O."/>
            <person name="Marletaz F."/>
            <person name="Cho S.-J."/>
            <person name="Edsinger-Gonzales E."/>
            <person name="Havlak P."/>
            <person name="Kuo D.-H."/>
            <person name="Larsson T."/>
            <person name="Lv J."/>
            <person name="Arendt D."/>
            <person name="Savage R."/>
            <person name="Osoegawa K."/>
            <person name="de Jong P."/>
            <person name="Lindberg D.R."/>
            <person name="Seaver E.C."/>
            <person name="Weisblat D.A."/>
            <person name="Putnam N.H."/>
            <person name="Grigoriev I.V."/>
            <person name="Rokhsar D.S."/>
        </authorList>
    </citation>
    <scope>NUCLEOTIDE SEQUENCE</scope>
    <source>
        <strain evidence="17">I ESC-2004</strain>
    </source>
</reference>
<evidence type="ECO:0000256" key="4">
    <source>
        <dbReference type="ARBA" id="ARBA00022692"/>
    </source>
</evidence>
<feature type="domain" description="Ion transport" evidence="14">
    <location>
        <begin position="34"/>
        <end position="273"/>
    </location>
</feature>
<dbReference type="HOGENOM" id="CLU_858548_0_0_1"/>
<keyword evidence="9" id="KW-0406">Ion transport</keyword>
<dbReference type="EnsemblMetazoa" id="CapteT210843">
    <property type="protein sequence ID" value="CapteP210843"/>
    <property type="gene ID" value="CapteG210843"/>
</dbReference>
<evidence type="ECO:0000256" key="5">
    <source>
        <dbReference type="ARBA" id="ARBA00022826"/>
    </source>
</evidence>
<keyword evidence="7" id="KW-0630">Potassium</keyword>
<dbReference type="PANTHER" id="PTHR11537:SF254">
    <property type="entry name" value="POTASSIUM VOLTAGE-GATED CHANNEL PROTEIN SHAB"/>
    <property type="match status" value="1"/>
</dbReference>
<keyword evidence="2" id="KW-0813">Transport</keyword>
<dbReference type="PRINTS" id="PR00169">
    <property type="entry name" value="KCHANNEL"/>
</dbReference>